<dbReference type="InterPro" id="IPR032472">
    <property type="entry name" value="ArgoL2"/>
</dbReference>
<feature type="domain" description="Piwi" evidence="2">
    <location>
        <begin position="500"/>
        <end position="809"/>
    </location>
</feature>
<feature type="region of interest" description="Disordered" evidence="1">
    <location>
        <begin position="875"/>
        <end position="899"/>
    </location>
</feature>
<dbReference type="PROSITE" id="PS50822">
    <property type="entry name" value="PIWI"/>
    <property type="match status" value="1"/>
</dbReference>
<dbReference type="GO" id="GO:0003676">
    <property type="term" value="F:nucleic acid binding"/>
    <property type="evidence" value="ECO:0007669"/>
    <property type="project" value="InterPro"/>
</dbReference>
<dbReference type="Gene3D" id="2.170.260.10">
    <property type="entry name" value="paz domain"/>
    <property type="match status" value="1"/>
</dbReference>
<name>A0A067Q412_9AGAM</name>
<dbReference type="Gene3D" id="3.40.50.2300">
    <property type="match status" value="1"/>
</dbReference>
<feature type="compositionally biased region" description="Basic and acidic residues" evidence="1">
    <location>
        <begin position="889"/>
        <end position="899"/>
    </location>
</feature>
<dbReference type="Pfam" id="PF16488">
    <property type="entry name" value="ArgoL2"/>
    <property type="match status" value="1"/>
</dbReference>
<dbReference type="Proteomes" id="UP000027265">
    <property type="component" value="Unassembled WGS sequence"/>
</dbReference>
<evidence type="ECO:0000313" key="4">
    <source>
        <dbReference type="Proteomes" id="UP000027265"/>
    </source>
</evidence>
<dbReference type="SUPFAM" id="SSF53098">
    <property type="entry name" value="Ribonuclease H-like"/>
    <property type="match status" value="1"/>
</dbReference>
<dbReference type="PANTHER" id="PTHR22891">
    <property type="entry name" value="EUKARYOTIC TRANSLATION INITIATION FACTOR 2C"/>
    <property type="match status" value="1"/>
</dbReference>
<dbReference type="InterPro" id="IPR003165">
    <property type="entry name" value="Piwi"/>
</dbReference>
<dbReference type="STRING" id="933084.A0A067Q412"/>
<keyword evidence="4" id="KW-1185">Reference proteome</keyword>
<dbReference type="EMBL" id="KL197713">
    <property type="protein sequence ID" value="KDQ60875.1"/>
    <property type="molecule type" value="Genomic_DNA"/>
</dbReference>
<dbReference type="SUPFAM" id="SSF101690">
    <property type="entry name" value="PAZ domain"/>
    <property type="match status" value="1"/>
</dbReference>
<dbReference type="Pfam" id="PF16486">
    <property type="entry name" value="ArgoN"/>
    <property type="match status" value="1"/>
</dbReference>
<dbReference type="InterPro" id="IPR032474">
    <property type="entry name" value="Argonaute_N"/>
</dbReference>
<dbReference type="InParanoid" id="A0A067Q412"/>
<dbReference type="InterPro" id="IPR012337">
    <property type="entry name" value="RNaseH-like_sf"/>
</dbReference>
<dbReference type="InterPro" id="IPR036085">
    <property type="entry name" value="PAZ_dom_sf"/>
</dbReference>
<reference evidence="4" key="1">
    <citation type="journal article" date="2014" name="Proc. Natl. Acad. Sci. U.S.A.">
        <title>Extensive sampling of basidiomycete genomes demonstrates inadequacy of the white-rot/brown-rot paradigm for wood decay fungi.</title>
        <authorList>
            <person name="Riley R."/>
            <person name="Salamov A.A."/>
            <person name="Brown D.W."/>
            <person name="Nagy L.G."/>
            <person name="Floudas D."/>
            <person name="Held B.W."/>
            <person name="Levasseur A."/>
            <person name="Lombard V."/>
            <person name="Morin E."/>
            <person name="Otillar R."/>
            <person name="Lindquist E.A."/>
            <person name="Sun H."/>
            <person name="LaButti K.M."/>
            <person name="Schmutz J."/>
            <person name="Jabbour D."/>
            <person name="Luo H."/>
            <person name="Baker S.E."/>
            <person name="Pisabarro A.G."/>
            <person name="Walton J.D."/>
            <person name="Blanchette R.A."/>
            <person name="Henrissat B."/>
            <person name="Martin F."/>
            <person name="Cullen D."/>
            <person name="Hibbett D.S."/>
            <person name="Grigoriev I.V."/>
        </authorList>
    </citation>
    <scope>NUCLEOTIDE SEQUENCE [LARGE SCALE GENOMIC DNA]</scope>
    <source>
        <strain evidence="4">MUCL 33604</strain>
    </source>
</reference>
<dbReference type="SMART" id="SM00950">
    <property type="entry name" value="Piwi"/>
    <property type="match status" value="1"/>
</dbReference>
<proteinExistence type="predicted"/>
<dbReference type="Gene3D" id="3.30.420.10">
    <property type="entry name" value="Ribonuclease H-like superfamily/Ribonuclease H"/>
    <property type="match status" value="1"/>
</dbReference>
<organism evidence="3 4">
    <name type="scientific">Jaapia argillacea MUCL 33604</name>
    <dbReference type="NCBI Taxonomy" id="933084"/>
    <lineage>
        <taxon>Eukaryota</taxon>
        <taxon>Fungi</taxon>
        <taxon>Dikarya</taxon>
        <taxon>Basidiomycota</taxon>
        <taxon>Agaricomycotina</taxon>
        <taxon>Agaricomycetes</taxon>
        <taxon>Agaricomycetidae</taxon>
        <taxon>Jaapiales</taxon>
        <taxon>Jaapiaceae</taxon>
        <taxon>Jaapia</taxon>
    </lineage>
</organism>
<evidence type="ECO:0000256" key="1">
    <source>
        <dbReference type="SAM" id="MobiDB-lite"/>
    </source>
</evidence>
<dbReference type="InterPro" id="IPR036397">
    <property type="entry name" value="RNaseH_sf"/>
</dbReference>
<accession>A0A067Q412</accession>
<sequence>MDKPRHGRIGTAVQVNVNAFKVSWDAPKVLHHYDGARSGFPSTSITIAILMVDGEVIKEKEPRRPNEDSVISQRKGMEIMDRLQSRMRPDIFQPRVPFDGKKNLWSKHKLELHGGGNIEQFLVPWTEGDEDQLRPRRDGRPPAQAIVIINWAATVTLRYSVSELQGLLQGSGAPRPEALTAIGALNVLVRAQPMKSVRPSLGGIIINVDIATGLMIREIPLTQLCLEYLGLANPSRLCNLTDQEFQKIRHFLKGIFVVIKVKPNRRSYRIQDVVKHAGRVVFEKGDQKLTVEQHFRKAHRENINPDMIGVKIGSTAIFPLSVCHAAPGQMFKKQPPQQVKDDMIKFSKHPPAIRARMIMEGWDSLEYGRSDYLRSYGVSVSPSMLDVKARILPAPRIILGKAAGPGPGGPSVFNASQRNPGVWNMTGHEFLIPKPFLGPLAVIDWSHEREDTVRGWANELVNVMRSLGMVRPDPKIVIGVGNQDVEGSIKHIAGQCRAQLTLAILPKNALDIYIRVKRFGDIQKGVVTQCMRVIPRKRYNDQYWRNLCLKINVKLGGVNLQADDLHLREFQRIPSMIIGADVTHPDTPARPSIASMVSSYDNNATKYVASMSVQRPREEVIANIGTMLERALTCFEEANSNKEAGIKIVPMRLIIYRDGVSEGEYQYEQDGIGNEIRAIEEVLNTKRLEERPRLTYIVVGKRHHVRFFPQPNSVEQNGNCLAGLVVDDRITHPSDMDFYVQSQSSLPGGTSRPSHYVVVKDENNFSIDFLQSLSYLLCYNYARATRSVSIPAPVYYADLVCRRAKLHFPPEMQYWEEGSVNSQGGFDLQFFQSKFNKVAENMKNTMYFFGIHVMKLPTSQFDLTIAKACAATSRSPSKDNFKTASSASKKRESKLSFSI</sequence>
<gene>
    <name evidence="3" type="ORF">JAAARDRAFT_45615</name>
</gene>
<dbReference type="AlphaFoldDB" id="A0A067Q412"/>
<evidence type="ECO:0000313" key="3">
    <source>
        <dbReference type="EMBL" id="KDQ60875.1"/>
    </source>
</evidence>
<dbReference type="Pfam" id="PF02171">
    <property type="entry name" value="Piwi"/>
    <property type="match status" value="1"/>
</dbReference>
<evidence type="ECO:0000259" key="2">
    <source>
        <dbReference type="PROSITE" id="PS50822"/>
    </source>
</evidence>
<dbReference type="HOGENOM" id="CLU_004544_4_3_1"/>
<protein>
    <recommendedName>
        <fullName evidence="2">Piwi domain-containing protein</fullName>
    </recommendedName>
</protein>
<dbReference type="OrthoDB" id="10252740at2759"/>